<dbReference type="Pfam" id="PF08239">
    <property type="entry name" value="SH3_3"/>
    <property type="match status" value="1"/>
</dbReference>
<keyword evidence="5" id="KW-0961">Cell wall biogenesis/degradation</keyword>
<dbReference type="Proteomes" id="UP000198666">
    <property type="component" value="Unassembled WGS sequence"/>
</dbReference>
<keyword evidence="4" id="KW-0378">Hydrolase</keyword>
<dbReference type="GO" id="GO:0071555">
    <property type="term" value="P:cell wall organization"/>
    <property type="evidence" value="ECO:0007669"/>
    <property type="project" value="UniProtKB-KW"/>
</dbReference>
<proteinExistence type="predicted"/>
<dbReference type="Gene3D" id="2.30.30.40">
    <property type="entry name" value="SH3 Domains"/>
    <property type="match status" value="1"/>
</dbReference>
<keyword evidence="11" id="KW-1185">Reference proteome</keyword>
<evidence type="ECO:0000256" key="2">
    <source>
        <dbReference type="ARBA" id="ARBA00022525"/>
    </source>
</evidence>
<dbReference type="STRING" id="361279.SAMN05421663_101271"/>
<dbReference type="SUPFAM" id="SSF82057">
    <property type="entry name" value="Prokaryotic SH3-related domain"/>
    <property type="match status" value="1"/>
</dbReference>
<dbReference type="InterPro" id="IPR052354">
    <property type="entry name" value="Cell_Wall_Dynamics_Protein"/>
</dbReference>
<dbReference type="PROSITE" id="PS51780">
    <property type="entry name" value="GW"/>
    <property type="match status" value="1"/>
</dbReference>
<evidence type="ECO:0000259" key="8">
    <source>
        <dbReference type="PROSITE" id="PS51780"/>
    </source>
</evidence>
<feature type="chain" id="PRO_5011763664" evidence="7">
    <location>
        <begin position="26"/>
        <end position="1060"/>
    </location>
</feature>
<dbReference type="SMART" id="SM00047">
    <property type="entry name" value="LYZ2"/>
    <property type="match status" value="1"/>
</dbReference>
<dbReference type="GO" id="GO:0005576">
    <property type="term" value="C:extracellular region"/>
    <property type="evidence" value="ECO:0007669"/>
    <property type="project" value="UniProtKB-SubCell"/>
</dbReference>
<feature type="compositionally biased region" description="Polar residues" evidence="6">
    <location>
        <begin position="78"/>
        <end position="89"/>
    </location>
</feature>
<evidence type="ECO:0000256" key="4">
    <source>
        <dbReference type="ARBA" id="ARBA00022801"/>
    </source>
</evidence>
<feature type="compositionally biased region" description="Basic and acidic residues" evidence="6">
    <location>
        <begin position="97"/>
        <end position="115"/>
    </location>
</feature>
<dbReference type="InterPro" id="IPR002901">
    <property type="entry name" value="MGlyc_endo_b_GlcNAc-like_dom"/>
</dbReference>
<evidence type="ECO:0000313" key="11">
    <source>
        <dbReference type="Proteomes" id="UP000198666"/>
    </source>
</evidence>
<name>A0A1G6IGG6_9BACI</name>
<dbReference type="PANTHER" id="PTHR34408">
    <property type="entry name" value="FAMILY PROTEIN, PUTATIVE-RELATED"/>
    <property type="match status" value="1"/>
</dbReference>
<feature type="signal peptide" evidence="7">
    <location>
        <begin position="1"/>
        <end position="25"/>
    </location>
</feature>
<evidence type="ECO:0000256" key="5">
    <source>
        <dbReference type="ARBA" id="ARBA00023316"/>
    </source>
</evidence>
<dbReference type="Pfam" id="PF01832">
    <property type="entry name" value="Glucosaminidase"/>
    <property type="match status" value="1"/>
</dbReference>
<accession>A0A1G6IGG6</accession>
<evidence type="ECO:0000259" key="9">
    <source>
        <dbReference type="PROSITE" id="PS51781"/>
    </source>
</evidence>
<dbReference type="InterPro" id="IPR025987">
    <property type="entry name" value="GW_dom"/>
</dbReference>
<organism evidence="10 11">
    <name type="scientific">Terribacillus halophilus</name>
    <dbReference type="NCBI Taxonomy" id="361279"/>
    <lineage>
        <taxon>Bacteria</taxon>
        <taxon>Bacillati</taxon>
        <taxon>Bacillota</taxon>
        <taxon>Bacilli</taxon>
        <taxon>Bacillales</taxon>
        <taxon>Bacillaceae</taxon>
        <taxon>Terribacillus</taxon>
    </lineage>
</organism>
<feature type="domain" description="SH3b" evidence="9">
    <location>
        <begin position="804"/>
        <end position="866"/>
    </location>
</feature>
<dbReference type="EMBL" id="FMZB01000001">
    <property type="protein sequence ID" value="SDC05490.1"/>
    <property type="molecule type" value="Genomic_DNA"/>
</dbReference>
<feature type="compositionally biased region" description="Low complexity" evidence="6">
    <location>
        <begin position="34"/>
        <end position="47"/>
    </location>
</feature>
<dbReference type="Pfam" id="PF13457">
    <property type="entry name" value="GW"/>
    <property type="match status" value="6"/>
</dbReference>
<dbReference type="GO" id="GO:0004040">
    <property type="term" value="F:amidase activity"/>
    <property type="evidence" value="ECO:0007669"/>
    <property type="project" value="InterPro"/>
</dbReference>
<dbReference type="OrthoDB" id="9816557at2"/>
<dbReference type="Gene3D" id="2.30.30.170">
    <property type="match status" value="8"/>
</dbReference>
<keyword evidence="3 7" id="KW-0732">Signal</keyword>
<feature type="compositionally biased region" description="Acidic residues" evidence="6">
    <location>
        <begin position="53"/>
        <end position="65"/>
    </location>
</feature>
<evidence type="ECO:0000256" key="1">
    <source>
        <dbReference type="ARBA" id="ARBA00004613"/>
    </source>
</evidence>
<feature type="region of interest" description="Disordered" evidence="6">
    <location>
        <begin position="29"/>
        <end position="128"/>
    </location>
</feature>
<dbReference type="RefSeq" id="WP_093725227.1">
    <property type="nucleotide sequence ID" value="NZ_FMZB01000001.1"/>
</dbReference>
<sequence length="1060" mass="116992">MKKFTYVLIFLLLFSLVSPVRYVSAEETIKSDQQTEAAQQTNETQTELPETVAPEEETGTVDETEGTGTAPVEDSQATDESVTADNENQVTEDDADTEKQDEAKADAQEEAKAQEEEVDSQSEEQTMRAAAVQQAAPVESSADLMGHLRSNAVIYPELTDTSKSTGAVAGGYTDTVYYIKKQAKWNDETYYLISKQASSTSGVVGWVKASEMSTHTHETVNSNQQTFVISGNGNAYSKPWGGSKDLIYTLSEYKGQKFQVTAEEKVGSNTWYKGTLAGKTVYIHSAYVDEYEPVKIEEEQKTSLLGHLKSRAVIYPDINDPSSAIEAVAGGYTSAVYYIKKQAKINGELHYLISKEPSATNGVVGWVKSSDMSTHTHTTIDKSKKTFTIKGTGQAFTKAWGGSKDLVYNLSSMEGKTFYVNLTETVGSNTWYRGMLDGKQVFIHSAYVTAYEPKITEQSTSKLGHLHGDAVIYPDLKNPASTLSAVNDGYTDAVYYIKKQATLSGELYYLISKEPSATNGVVGWVKASQLSTHDHKTISKEKKTFLVKGSGQAFAKAWGGSKDLVYNLSDYKDQVFQVDLTETVGNNTWYRGMLNGKKVFIHSAYVQQVNETKISRLGHLKADAIVYDSWADASGRNATDAGLTDAVYYIKAQVQVHGVTYYKISKEPSSTSGVVGWVKSTEMSSHEHTTIDKTAKTFYANGNGSSYAKAWGGSKDLVESDMSKYEGSQFRVNLTEKVGNNIWYRGVLDGKTMWLHEAYVVESYDKETQYDLTLEEAVAIQRTTNPAPQTDSEYKTYVSAEYINSNNQVTADLLNVRGGPSTSYWVVGTLSKGAKVTILGQTGKWYQIEFTNSRQWVNASPSDIQYYLDPNNFINDEKQRFQFLDLTRASDADAATLNKYLKGKGTLEGQGQAFIDAAKLYGINDVYLVSHATLETGNGTSTLAQGVKYNGTTVYNMYGVGAYDSCPIDCGAKRAYDEGWTTPYLAIVGGAQYIGDGYINSGQNTLYKMRWNPEAMDKTGTFGKQYATDIGWASKQVSTMYNLYQNLGIYTLYLDIPNYR</sequence>
<gene>
    <name evidence="10" type="ORF">SAMN05421663_101271</name>
</gene>
<evidence type="ECO:0000256" key="6">
    <source>
        <dbReference type="SAM" id="MobiDB-lite"/>
    </source>
</evidence>
<evidence type="ECO:0000313" key="10">
    <source>
        <dbReference type="EMBL" id="SDC05490.1"/>
    </source>
</evidence>
<comment type="subcellular location">
    <subcellularLocation>
        <location evidence="1">Secreted</location>
    </subcellularLocation>
</comment>
<dbReference type="PROSITE" id="PS51781">
    <property type="entry name" value="SH3B"/>
    <property type="match status" value="1"/>
</dbReference>
<evidence type="ECO:0000256" key="3">
    <source>
        <dbReference type="ARBA" id="ARBA00022729"/>
    </source>
</evidence>
<dbReference type="SMART" id="SM00287">
    <property type="entry name" value="SH3b"/>
    <property type="match status" value="1"/>
</dbReference>
<dbReference type="Gene3D" id="1.10.530.10">
    <property type="match status" value="1"/>
</dbReference>
<dbReference type="InterPro" id="IPR038200">
    <property type="entry name" value="GW_dom_sf"/>
</dbReference>
<dbReference type="AlphaFoldDB" id="A0A1G6IGG6"/>
<dbReference type="PANTHER" id="PTHR34408:SF1">
    <property type="entry name" value="GLYCOSYL HYDROLASE FAMILY 19 DOMAIN-CONTAINING PROTEIN HI_1415"/>
    <property type="match status" value="1"/>
</dbReference>
<feature type="domain" description="GW" evidence="8">
    <location>
        <begin position="217"/>
        <end position="293"/>
    </location>
</feature>
<reference evidence="11" key="1">
    <citation type="submission" date="2016-10" db="EMBL/GenBank/DDBJ databases">
        <authorList>
            <person name="Varghese N."/>
            <person name="Submissions S."/>
        </authorList>
    </citation>
    <scope>NUCLEOTIDE SEQUENCE [LARGE SCALE GENOMIC DNA]</scope>
    <source>
        <strain evidence="11">DSM 21620</strain>
    </source>
</reference>
<dbReference type="InterPro" id="IPR003646">
    <property type="entry name" value="SH3-like_bac-type"/>
</dbReference>
<protein>
    <submittedName>
        <fullName evidence="10">Bifunctional autolysin</fullName>
    </submittedName>
</protein>
<keyword evidence="2" id="KW-0964">Secreted</keyword>
<evidence type="ECO:0000256" key="7">
    <source>
        <dbReference type="SAM" id="SignalP"/>
    </source>
</evidence>